<reference evidence="1 2" key="1">
    <citation type="submission" date="2024-06" db="EMBL/GenBank/DDBJ databases">
        <title>Complete genome of Phlyctema vagabunda strain 19-DSS-EL-015.</title>
        <authorList>
            <person name="Fiorenzani C."/>
        </authorList>
    </citation>
    <scope>NUCLEOTIDE SEQUENCE [LARGE SCALE GENOMIC DNA]</scope>
    <source>
        <strain evidence="1 2">19-DSS-EL-015</strain>
    </source>
</reference>
<gene>
    <name evidence="1" type="ORF">PVAG01_03498</name>
</gene>
<keyword evidence="2" id="KW-1185">Reference proteome</keyword>
<dbReference type="Proteomes" id="UP001629113">
    <property type="component" value="Unassembled WGS sequence"/>
</dbReference>
<dbReference type="InterPro" id="IPR052973">
    <property type="entry name" value="Fungal_sec-metab_reg_TF"/>
</dbReference>
<dbReference type="EMBL" id="JBFCZG010000003">
    <property type="protein sequence ID" value="KAL3424217.1"/>
    <property type="molecule type" value="Genomic_DNA"/>
</dbReference>
<evidence type="ECO:0000313" key="2">
    <source>
        <dbReference type="Proteomes" id="UP001629113"/>
    </source>
</evidence>
<comment type="caution">
    <text evidence="1">The sequence shown here is derived from an EMBL/GenBank/DDBJ whole genome shotgun (WGS) entry which is preliminary data.</text>
</comment>
<organism evidence="1 2">
    <name type="scientific">Phlyctema vagabunda</name>
    <dbReference type="NCBI Taxonomy" id="108571"/>
    <lineage>
        <taxon>Eukaryota</taxon>
        <taxon>Fungi</taxon>
        <taxon>Dikarya</taxon>
        <taxon>Ascomycota</taxon>
        <taxon>Pezizomycotina</taxon>
        <taxon>Leotiomycetes</taxon>
        <taxon>Helotiales</taxon>
        <taxon>Dermateaceae</taxon>
        <taxon>Phlyctema</taxon>
    </lineage>
</organism>
<dbReference type="PANTHER" id="PTHR35392">
    <property type="entry name" value="ZN(II)2CYS6 TRANSCRIPTION FACTOR (EUROFUNG)-RELATED-RELATED"/>
    <property type="match status" value="1"/>
</dbReference>
<proteinExistence type="predicted"/>
<accession>A0ABR4PLJ6</accession>
<dbReference type="PANTHER" id="PTHR35392:SF5">
    <property type="entry name" value="ZN(2)-C6 FUNGAL-TYPE DOMAIN-CONTAINING PROTEIN"/>
    <property type="match status" value="1"/>
</dbReference>
<sequence>MAEGLDLVSLMLQEPINNQQVLDSHYLPQPRTHQSIPVIELSAAYPSYSNPEESTTNLSTSLADACLLFQHDDSIIDSHLPTQFRLPELSLCSVQPNDPDFVDSAIAAADTYNVPSPNSVSTPNSPAIHKIESKALAYVSARPRHKNLGRQRKLAPGERKHAHAVRKKGACWPCWILKRTCSEVDICTRCTSLPRSSLDQAGCNRTHIVNYTDLFFPELLVMHLEEHAVQNFTQEHVSAFANDELWVRLSWSPAHSELVLPVSSFLPMGWHRNQTDDLDSDSNHSALPVALKSHSTAFARRICQQHIQDIVTEGLQDSESMLRDSSKISAKILNFINRYHKPDQAQEGGSLLHQALSLYAMHSFMGASLFIKPEELMCSKVDPGHSWNTVHDNQRPSALLIRQVKYVMNGLLQKTTNAVLEELEKQLRLRSRVAWASSFCVIVLLCMCTEALQVAVDGIIIHKNSKQRSPISMDRVYGISISRKLEDLLYTDCSTIFHGIYKNFNPIKDGVEADKHDDLDQASQDLIKQIRQIMSDHEDDMIQRAKNPMFRSGGDIRHVLEDHMTFRNKNSGRLVSQFLRSFLVTA</sequence>
<evidence type="ECO:0000313" key="1">
    <source>
        <dbReference type="EMBL" id="KAL3424217.1"/>
    </source>
</evidence>
<protein>
    <submittedName>
        <fullName evidence="1">Fungal Zn binuclear cluster domain containing protein</fullName>
    </submittedName>
</protein>
<name>A0ABR4PLJ6_9HELO</name>